<reference evidence="2 3" key="1">
    <citation type="journal article" date="2015" name="Genome Announc.">
        <title>Genome Sequence of Mushroom Soft-Rot Pathogen Janthinobacterium agaricidamnosum.</title>
        <authorList>
            <person name="Graupner K."/>
            <person name="Lackner G."/>
            <person name="Hertweck C."/>
        </authorList>
    </citation>
    <scope>NUCLEOTIDE SEQUENCE [LARGE SCALE GENOMIC DNA]</scope>
    <source>
        <strain evidence="3">NBRC 102515 / DSM 9628</strain>
    </source>
</reference>
<gene>
    <name evidence="2" type="ORF">GJA_3426</name>
</gene>
<proteinExistence type="predicted"/>
<dbReference type="Proteomes" id="UP000027604">
    <property type="component" value="Chromosome I"/>
</dbReference>
<feature type="domain" description="DUF6916" evidence="1">
    <location>
        <begin position="3"/>
        <end position="102"/>
    </location>
</feature>
<accession>W0V5E4</accession>
<dbReference type="OrthoDB" id="8708440at2"/>
<evidence type="ECO:0000259" key="1">
    <source>
        <dbReference type="Pfam" id="PF21880"/>
    </source>
</evidence>
<dbReference type="AlphaFoldDB" id="W0V5E4"/>
<dbReference type="STRING" id="1349767.GJA_3426"/>
<evidence type="ECO:0000313" key="2">
    <source>
        <dbReference type="EMBL" id="CDG84044.1"/>
    </source>
</evidence>
<organism evidence="2 3">
    <name type="scientific">Janthinobacterium agaricidamnosum NBRC 102515 = DSM 9628</name>
    <dbReference type="NCBI Taxonomy" id="1349767"/>
    <lineage>
        <taxon>Bacteria</taxon>
        <taxon>Pseudomonadati</taxon>
        <taxon>Pseudomonadota</taxon>
        <taxon>Betaproteobacteria</taxon>
        <taxon>Burkholderiales</taxon>
        <taxon>Oxalobacteraceae</taxon>
        <taxon>Janthinobacterium</taxon>
    </lineage>
</organism>
<dbReference type="InterPro" id="IPR054209">
    <property type="entry name" value="DUF6916"/>
</dbReference>
<dbReference type="Pfam" id="PF21880">
    <property type="entry name" value="DUF6916"/>
    <property type="match status" value="1"/>
</dbReference>
<dbReference type="EMBL" id="HG322949">
    <property type="protein sequence ID" value="CDG84044.1"/>
    <property type="molecule type" value="Genomic_DNA"/>
</dbReference>
<protein>
    <recommendedName>
        <fullName evidence="1">DUF6916 domain-containing protein</fullName>
    </recommendedName>
</protein>
<dbReference type="HOGENOM" id="CLU_2259967_0_0_4"/>
<name>W0V5E4_9BURK</name>
<dbReference type="PATRIC" id="fig|1349767.4.peg.31"/>
<sequence>MNMTLEQISPFLNSSFSAHTAAGLVPLILTEAAELPRRGLPEQFRTPLSLIFSGPAELVLSEGNYTLDHEHLGQVSWYVWPIAPSLPAKAGEAGKQRYQVSFS</sequence>
<dbReference type="RefSeq" id="WP_038493976.1">
    <property type="nucleotide sequence ID" value="NZ_BCTH01000055.1"/>
</dbReference>
<dbReference type="KEGG" id="jag:GJA_3426"/>
<keyword evidence="3" id="KW-1185">Reference proteome</keyword>
<evidence type="ECO:0000313" key="3">
    <source>
        <dbReference type="Proteomes" id="UP000027604"/>
    </source>
</evidence>